<gene>
    <name evidence="1" type="ORF">GCM10023176_33330</name>
</gene>
<organism evidence="1 2">
    <name type="scientific">Micromonospora coerulea</name>
    <dbReference type="NCBI Taxonomy" id="47856"/>
    <lineage>
        <taxon>Bacteria</taxon>
        <taxon>Bacillati</taxon>
        <taxon>Actinomycetota</taxon>
        <taxon>Actinomycetes</taxon>
        <taxon>Micromonosporales</taxon>
        <taxon>Micromonosporaceae</taxon>
        <taxon>Micromonospora</taxon>
    </lineage>
</organism>
<accession>A0ABP8SLW5</accession>
<name>A0ABP8SLW5_9ACTN</name>
<dbReference type="Proteomes" id="UP001500307">
    <property type="component" value="Unassembled WGS sequence"/>
</dbReference>
<proteinExistence type="predicted"/>
<protein>
    <submittedName>
        <fullName evidence="1">Uncharacterized protein</fullName>
    </submittedName>
</protein>
<sequence>MSGPNPFGPAPGVSGGGRRAGRLPAYYDSLTLFSPARYSALPGMAFGGGDPDRYPARDEVVAYLHRYAGSVDADIRTGVRVTAVHPARAAATW</sequence>
<dbReference type="EMBL" id="BAABGU010000017">
    <property type="protein sequence ID" value="GAA4571815.1"/>
    <property type="molecule type" value="Genomic_DNA"/>
</dbReference>
<dbReference type="Gene3D" id="3.50.50.60">
    <property type="entry name" value="FAD/NAD(P)-binding domain"/>
    <property type="match status" value="1"/>
</dbReference>
<dbReference type="SUPFAM" id="SSF51905">
    <property type="entry name" value="FAD/NAD(P)-binding domain"/>
    <property type="match status" value="1"/>
</dbReference>
<evidence type="ECO:0000313" key="2">
    <source>
        <dbReference type="Proteomes" id="UP001500307"/>
    </source>
</evidence>
<dbReference type="InterPro" id="IPR036188">
    <property type="entry name" value="FAD/NAD-bd_sf"/>
</dbReference>
<dbReference type="RefSeq" id="WP_346120536.1">
    <property type="nucleotide sequence ID" value="NZ_BAABGU010000017.1"/>
</dbReference>
<reference evidence="2" key="1">
    <citation type="journal article" date="2019" name="Int. J. Syst. Evol. Microbiol.">
        <title>The Global Catalogue of Microorganisms (GCM) 10K type strain sequencing project: providing services to taxonomists for standard genome sequencing and annotation.</title>
        <authorList>
            <consortium name="The Broad Institute Genomics Platform"/>
            <consortium name="The Broad Institute Genome Sequencing Center for Infectious Disease"/>
            <person name="Wu L."/>
            <person name="Ma J."/>
        </authorList>
    </citation>
    <scope>NUCLEOTIDE SEQUENCE [LARGE SCALE GENOMIC DNA]</scope>
    <source>
        <strain evidence="2">JCM 3175</strain>
    </source>
</reference>
<comment type="caution">
    <text evidence="1">The sequence shown here is derived from an EMBL/GenBank/DDBJ whole genome shotgun (WGS) entry which is preliminary data.</text>
</comment>
<evidence type="ECO:0000313" key="1">
    <source>
        <dbReference type="EMBL" id="GAA4571815.1"/>
    </source>
</evidence>
<keyword evidence="2" id="KW-1185">Reference proteome</keyword>